<evidence type="ECO:0000313" key="1">
    <source>
        <dbReference type="EMBL" id="MFI2474787.1"/>
    </source>
</evidence>
<dbReference type="EMBL" id="JBIRYO010000008">
    <property type="protein sequence ID" value="MFI2474787.1"/>
    <property type="molecule type" value="Genomic_DNA"/>
</dbReference>
<dbReference type="InterPro" id="IPR043504">
    <property type="entry name" value="Peptidase_S1_PA_chymotrypsin"/>
</dbReference>
<proteinExistence type="predicted"/>
<dbReference type="Proteomes" id="UP001611415">
    <property type="component" value="Unassembled WGS sequence"/>
</dbReference>
<evidence type="ECO:0000313" key="2">
    <source>
        <dbReference type="Proteomes" id="UP001611415"/>
    </source>
</evidence>
<dbReference type="SUPFAM" id="SSF50494">
    <property type="entry name" value="Trypsin-like serine proteases"/>
    <property type="match status" value="1"/>
</dbReference>
<organism evidence="1 2">
    <name type="scientific">Nocardia xishanensis</name>
    <dbReference type="NCBI Taxonomy" id="238964"/>
    <lineage>
        <taxon>Bacteria</taxon>
        <taxon>Bacillati</taxon>
        <taxon>Actinomycetota</taxon>
        <taxon>Actinomycetes</taxon>
        <taxon>Mycobacteriales</taxon>
        <taxon>Nocardiaceae</taxon>
        <taxon>Nocardia</taxon>
    </lineage>
</organism>
<reference evidence="1 2" key="1">
    <citation type="submission" date="2024-10" db="EMBL/GenBank/DDBJ databases">
        <title>The Natural Products Discovery Center: Release of the First 8490 Sequenced Strains for Exploring Actinobacteria Biosynthetic Diversity.</title>
        <authorList>
            <person name="Kalkreuter E."/>
            <person name="Kautsar S.A."/>
            <person name="Yang D."/>
            <person name="Bader C.D."/>
            <person name="Teijaro C.N."/>
            <person name="Fluegel L."/>
            <person name="Davis C.M."/>
            <person name="Simpson J.R."/>
            <person name="Lauterbach L."/>
            <person name="Steele A.D."/>
            <person name="Gui C."/>
            <person name="Meng S."/>
            <person name="Li G."/>
            <person name="Viehrig K."/>
            <person name="Ye F."/>
            <person name="Su P."/>
            <person name="Kiefer A.F."/>
            <person name="Nichols A."/>
            <person name="Cepeda A.J."/>
            <person name="Yan W."/>
            <person name="Fan B."/>
            <person name="Jiang Y."/>
            <person name="Adhikari A."/>
            <person name="Zheng C.-J."/>
            <person name="Schuster L."/>
            <person name="Cowan T.M."/>
            <person name="Smanski M.J."/>
            <person name="Chevrette M.G."/>
            <person name="De Carvalho L.P.S."/>
            <person name="Shen B."/>
        </authorList>
    </citation>
    <scope>NUCLEOTIDE SEQUENCE [LARGE SCALE GENOMIC DNA]</scope>
    <source>
        <strain evidence="1 2">NPDC019275</strain>
    </source>
</reference>
<dbReference type="Gene3D" id="2.40.10.10">
    <property type="entry name" value="Trypsin-like serine proteases"/>
    <property type="match status" value="2"/>
</dbReference>
<evidence type="ECO:0008006" key="3">
    <source>
        <dbReference type="Google" id="ProtNLM"/>
    </source>
</evidence>
<keyword evidence="2" id="KW-1185">Reference proteome</keyword>
<dbReference type="RefSeq" id="WP_357402259.1">
    <property type="nucleotide sequence ID" value="NZ_JBEYCD010000003.1"/>
</dbReference>
<protein>
    <recommendedName>
        <fullName evidence="3">Serine protease</fullName>
    </recommendedName>
</protein>
<gene>
    <name evidence="1" type="ORF">ACH49W_15535</name>
</gene>
<name>A0ABW7X140_9NOCA</name>
<comment type="caution">
    <text evidence="1">The sequence shown here is derived from an EMBL/GenBank/DDBJ whole genome shotgun (WGS) entry which is preliminary data.</text>
</comment>
<dbReference type="InterPro" id="IPR009003">
    <property type="entry name" value="Peptidase_S1_PA"/>
</dbReference>
<sequence>MNPATPQQIRPATRRPRAGAARAALTAVAAMVIALVSPGHASAVDPAVLGGGSGIVLGARAACTLTTIGYDNEGRLVGLTAGHCTMPGVPVQAEQAPWAGPVGTVVVVDRVDDYAVIEFDRERVVPLRSVGGTVIDDVGGPPAPGTIVCKNGRTSGHGCGVVWDQNEWWFRNQVCSQPGDSGGPVTVGDRLVGMNVGHVGVTVFDMTVFDQACQNPNVALHDPAVATQIGKVLDDIDRTGGPGAGFEPF</sequence>
<accession>A0ABW7X140</accession>